<dbReference type="Proteomes" id="UP001164929">
    <property type="component" value="Chromosome 1"/>
</dbReference>
<comment type="caution">
    <text evidence="1">The sequence shown here is derived from an EMBL/GenBank/DDBJ whole genome shotgun (WGS) entry which is preliminary data.</text>
</comment>
<reference evidence="1 2" key="1">
    <citation type="journal article" date="2023" name="Mol. Ecol. Resour.">
        <title>Chromosome-level genome assembly of a triploid poplar Populus alba 'Berolinensis'.</title>
        <authorList>
            <person name="Chen S."/>
            <person name="Yu Y."/>
            <person name="Wang X."/>
            <person name="Wang S."/>
            <person name="Zhang T."/>
            <person name="Zhou Y."/>
            <person name="He R."/>
            <person name="Meng N."/>
            <person name="Wang Y."/>
            <person name="Liu W."/>
            <person name="Liu Z."/>
            <person name="Liu J."/>
            <person name="Guo Q."/>
            <person name="Huang H."/>
            <person name="Sederoff R.R."/>
            <person name="Wang G."/>
            <person name="Qu G."/>
            <person name="Chen S."/>
        </authorList>
    </citation>
    <scope>NUCLEOTIDE SEQUENCE [LARGE SCALE GENOMIC DNA]</scope>
    <source>
        <strain evidence="1">SC-2020</strain>
    </source>
</reference>
<accession>A0AAD6RVV6</accession>
<evidence type="ECO:0000313" key="1">
    <source>
        <dbReference type="EMBL" id="KAJ7015596.1"/>
    </source>
</evidence>
<keyword evidence="2" id="KW-1185">Reference proteome</keyword>
<proteinExistence type="predicted"/>
<gene>
    <name evidence="1" type="ORF">NC653_004790</name>
</gene>
<dbReference type="EMBL" id="JAQIZT010000001">
    <property type="protein sequence ID" value="KAJ7015596.1"/>
    <property type="molecule type" value="Genomic_DNA"/>
</dbReference>
<organism evidence="1 2">
    <name type="scientific">Populus alba x Populus x berolinensis</name>
    <dbReference type="NCBI Taxonomy" id="444605"/>
    <lineage>
        <taxon>Eukaryota</taxon>
        <taxon>Viridiplantae</taxon>
        <taxon>Streptophyta</taxon>
        <taxon>Embryophyta</taxon>
        <taxon>Tracheophyta</taxon>
        <taxon>Spermatophyta</taxon>
        <taxon>Magnoliopsida</taxon>
        <taxon>eudicotyledons</taxon>
        <taxon>Gunneridae</taxon>
        <taxon>Pentapetalae</taxon>
        <taxon>rosids</taxon>
        <taxon>fabids</taxon>
        <taxon>Malpighiales</taxon>
        <taxon>Salicaceae</taxon>
        <taxon>Saliceae</taxon>
        <taxon>Populus</taxon>
    </lineage>
</organism>
<protein>
    <submittedName>
        <fullName evidence="1">Uncharacterized protein</fullName>
    </submittedName>
</protein>
<evidence type="ECO:0000313" key="2">
    <source>
        <dbReference type="Proteomes" id="UP001164929"/>
    </source>
</evidence>
<sequence>MMRQTWRRWRRRLGVLKCPVSFGEHQNWLQLAMESRSSRSCLPSSMTLYQWIPSLSSVSQSSLAANIFRAVILLPSTKSKTAYILLVVV</sequence>
<name>A0AAD6RVV6_9ROSI</name>
<dbReference type="AlphaFoldDB" id="A0AAD6RVV6"/>